<keyword evidence="4" id="KW-0406">Ion transport</keyword>
<keyword evidence="13" id="KW-1185">Reference proteome</keyword>
<dbReference type="PRINTS" id="PR00119">
    <property type="entry name" value="CATATPASE"/>
</dbReference>
<dbReference type="NCBIfam" id="TIGR01494">
    <property type="entry name" value="ATPase_P-type"/>
    <property type="match status" value="1"/>
</dbReference>
<reference evidence="12 13" key="1">
    <citation type="submission" date="2016-10" db="EMBL/GenBank/DDBJ databases">
        <authorList>
            <person name="de Groot N.N."/>
        </authorList>
    </citation>
    <scope>NUCLEOTIDE SEQUENCE [LARGE SCALE GENOMIC DNA]</scope>
    <source>
        <strain evidence="12 13">DSM 9236</strain>
    </source>
</reference>
<evidence type="ECO:0000256" key="4">
    <source>
        <dbReference type="ARBA" id="ARBA00022796"/>
    </source>
</evidence>
<keyword evidence="8 11" id="KW-0472">Membrane</keyword>
<dbReference type="PANTHER" id="PTHR43520">
    <property type="entry name" value="ATP7, ISOFORM B"/>
    <property type="match status" value="1"/>
</dbReference>
<dbReference type="InterPro" id="IPR001757">
    <property type="entry name" value="P_typ_ATPase"/>
</dbReference>
<dbReference type="GO" id="GO:0016887">
    <property type="term" value="F:ATP hydrolysis activity"/>
    <property type="evidence" value="ECO:0007669"/>
    <property type="project" value="InterPro"/>
</dbReference>
<dbReference type="Gene3D" id="3.40.50.1000">
    <property type="entry name" value="HAD superfamily/HAD-like"/>
    <property type="match status" value="1"/>
</dbReference>
<sequence>MKSENVTENEINNKSTDESVQPASAVQEVDTASINAAEQDATPQPKRRQRPKQKGRAVAGQISRLKLALLSLIPLLVIAVWTEVAPLLASAGIRASLFDLPGAYDTVNLRGVLQLVLLVPILYAGRQFYQQALQDLQERIPSAEVLLLISTIAAVAGGLFTAVHLVLGQPYGNLPPLFLFYIGVCVTAALGSVYLDRWCKAPLPQFLDMPSMWLVSSSILLSIVACLSFFFTGKATFPIWQVAVSIFVCCCPILLLPAVSTAAFTAVQKAAAQNILLRDGTILGDAGETSLIIFDKTGTLTIGHPVLTDIHIFNNGSEPGLLSLAAAMLQDSELPEAAAVRGAAEGCKLPLVTEVRSTPEGWHSARCFKENIRLGSLEFVKRYARIPAETNGYVEQMSDAGKTVWYLTVGRTLYAIFGFSDELRKETPEAMRRLKEMNIVTSVMTGDNKRAGLYLGRLAGADRVAAELLPTHKAQLVQTFRKGGEVVAVVGDGDNDAPALECADFGFAVGSGTKTVWKAAQVVLTDNDLCNVAATFTLSRACVETVKDNVRKVCICNLVLLPFALGIATLFGGPMLKPWMLLMVTIVAAALVTHNTWKLKKTKLAGRRNDSFPE</sequence>
<dbReference type="PROSITE" id="PS00154">
    <property type="entry name" value="ATPASE_E1_E2"/>
    <property type="match status" value="1"/>
</dbReference>
<dbReference type="InterPro" id="IPR036412">
    <property type="entry name" value="HAD-like_sf"/>
</dbReference>
<feature type="transmembrane region" description="Helical" evidence="11">
    <location>
        <begin position="554"/>
        <end position="573"/>
    </location>
</feature>
<feature type="transmembrane region" description="Helical" evidence="11">
    <location>
        <begin position="109"/>
        <end position="125"/>
    </location>
</feature>
<dbReference type="Gene3D" id="3.40.1110.10">
    <property type="entry name" value="Calcium-transporting ATPase, cytoplasmic domain N"/>
    <property type="match status" value="1"/>
</dbReference>
<dbReference type="InterPro" id="IPR023214">
    <property type="entry name" value="HAD_sf"/>
</dbReference>
<dbReference type="GO" id="GO:0016020">
    <property type="term" value="C:membrane"/>
    <property type="evidence" value="ECO:0007669"/>
    <property type="project" value="UniProtKB-SubCell"/>
</dbReference>
<dbReference type="InterPro" id="IPR044492">
    <property type="entry name" value="P_typ_ATPase_HD_dom"/>
</dbReference>
<dbReference type="STRING" id="1123323.SAMN05216245_10136"/>
<evidence type="ECO:0000313" key="12">
    <source>
        <dbReference type="EMBL" id="SFE01490.1"/>
    </source>
</evidence>
<dbReference type="GO" id="GO:0055070">
    <property type="term" value="P:copper ion homeostasis"/>
    <property type="evidence" value="ECO:0007669"/>
    <property type="project" value="TreeGrafter"/>
</dbReference>
<evidence type="ECO:0000313" key="13">
    <source>
        <dbReference type="Proteomes" id="UP000198896"/>
    </source>
</evidence>
<dbReference type="SFLD" id="SFLDG00002">
    <property type="entry name" value="C1.7:_P-type_atpase_like"/>
    <property type="match status" value="1"/>
</dbReference>
<keyword evidence="4" id="KW-0187">Copper transport</keyword>
<evidence type="ECO:0000256" key="8">
    <source>
        <dbReference type="ARBA" id="ARBA00023136"/>
    </source>
</evidence>
<gene>
    <name evidence="12" type="ORF">SAMN05216245_10136</name>
</gene>
<dbReference type="RefSeq" id="WP_093912265.1">
    <property type="nucleotide sequence ID" value="NZ_FONL01000001.1"/>
</dbReference>
<keyword evidence="4" id="KW-0813">Transport</keyword>
<feature type="transmembrane region" description="Helical" evidence="11">
    <location>
        <begin position="178"/>
        <end position="199"/>
    </location>
</feature>
<feature type="transmembrane region" description="Helical" evidence="11">
    <location>
        <begin position="145"/>
        <end position="166"/>
    </location>
</feature>
<feature type="transmembrane region" description="Helical" evidence="11">
    <location>
        <begin position="211"/>
        <end position="231"/>
    </location>
</feature>
<keyword evidence="7" id="KW-0186">Copper</keyword>
<keyword evidence="3 11" id="KW-0812">Transmembrane</keyword>
<evidence type="ECO:0000256" key="2">
    <source>
        <dbReference type="ARBA" id="ARBA00012517"/>
    </source>
</evidence>
<dbReference type="GO" id="GO:0043682">
    <property type="term" value="F:P-type divalent copper transporter activity"/>
    <property type="evidence" value="ECO:0007669"/>
    <property type="project" value="TreeGrafter"/>
</dbReference>
<dbReference type="GO" id="GO:0005507">
    <property type="term" value="F:copper ion binding"/>
    <property type="evidence" value="ECO:0007669"/>
    <property type="project" value="TreeGrafter"/>
</dbReference>
<feature type="compositionally biased region" description="Basic residues" evidence="10">
    <location>
        <begin position="45"/>
        <end position="55"/>
    </location>
</feature>
<protein>
    <recommendedName>
        <fullName evidence="2">P-type Cu(+) transporter</fullName>
        <ecNumber evidence="2">7.2.2.8</ecNumber>
    </recommendedName>
</protein>
<dbReference type="Proteomes" id="UP000198896">
    <property type="component" value="Unassembled WGS sequence"/>
</dbReference>
<dbReference type="SFLD" id="SFLDF00027">
    <property type="entry name" value="p-type_atpase"/>
    <property type="match status" value="1"/>
</dbReference>
<evidence type="ECO:0000256" key="7">
    <source>
        <dbReference type="ARBA" id="ARBA00023008"/>
    </source>
</evidence>
<organism evidence="12 13">
    <name type="scientific">Succiniclasticum ruminis DSM 9236</name>
    <dbReference type="NCBI Taxonomy" id="1123323"/>
    <lineage>
        <taxon>Bacteria</taxon>
        <taxon>Bacillati</taxon>
        <taxon>Bacillota</taxon>
        <taxon>Negativicutes</taxon>
        <taxon>Acidaminococcales</taxon>
        <taxon>Acidaminococcaceae</taxon>
        <taxon>Succiniclasticum</taxon>
    </lineage>
</organism>
<feature type="compositionally biased region" description="Polar residues" evidence="10">
    <location>
        <begin position="1"/>
        <end position="36"/>
    </location>
</feature>
<dbReference type="OrthoDB" id="9760364at2"/>
<keyword evidence="5" id="KW-1278">Translocase</keyword>
<evidence type="ECO:0000256" key="9">
    <source>
        <dbReference type="ARBA" id="ARBA00049289"/>
    </source>
</evidence>
<dbReference type="AlphaFoldDB" id="A0A1I1X829"/>
<dbReference type="EC" id="7.2.2.8" evidence="2"/>
<dbReference type="InterPro" id="IPR018303">
    <property type="entry name" value="ATPase_P-typ_P_site"/>
</dbReference>
<dbReference type="InterPro" id="IPR023299">
    <property type="entry name" value="ATPase_P-typ_cyto_dom_N"/>
</dbReference>
<feature type="transmembrane region" description="Helical" evidence="11">
    <location>
        <begin position="67"/>
        <end position="89"/>
    </location>
</feature>
<feature type="transmembrane region" description="Helical" evidence="11">
    <location>
        <begin position="237"/>
        <end position="259"/>
    </location>
</feature>
<evidence type="ECO:0000256" key="6">
    <source>
        <dbReference type="ARBA" id="ARBA00022989"/>
    </source>
</evidence>
<comment type="subcellular location">
    <subcellularLocation>
        <location evidence="1">Membrane</location>
    </subcellularLocation>
</comment>
<dbReference type="GO" id="GO:0140581">
    <property type="term" value="F:P-type monovalent copper transporter activity"/>
    <property type="evidence" value="ECO:0007669"/>
    <property type="project" value="UniProtKB-EC"/>
</dbReference>
<proteinExistence type="predicted"/>
<dbReference type="InterPro" id="IPR023298">
    <property type="entry name" value="ATPase_P-typ_TM_dom_sf"/>
</dbReference>
<evidence type="ECO:0000256" key="5">
    <source>
        <dbReference type="ARBA" id="ARBA00022967"/>
    </source>
</evidence>
<comment type="catalytic activity">
    <reaction evidence="9">
        <text>Cu(+)(in) + ATP + H2O = Cu(+)(out) + ADP + phosphate + H(+)</text>
        <dbReference type="Rhea" id="RHEA:25792"/>
        <dbReference type="ChEBI" id="CHEBI:15377"/>
        <dbReference type="ChEBI" id="CHEBI:15378"/>
        <dbReference type="ChEBI" id="CHEBI:30616"/>
        <dbReference type="ChEBI" id="CHEBI:43474"/>
        <dbReference type="ChEBI" id="CHEBI:49552"/>
        <dbReference type="ChEBI" id="CHEBI:456216"/>
        <dbReference type="EC" id="7.2.2.8"/>
    </reaction>
</comment>
<dbReference type="PRINTS" id="PR00120">
    <property type="entry name" value="HATPASE"/>
</dbReference>
<accession>A0A1I1X829</accession>
<feature type="transmembrane region" description="Helical" evidence="11">
    <location>
        <begin position="579"/>
        <end position="597"/>
    </location>
</feature>
<dbReference type="SFLD" id="SFLDS00003">
    <property type="entry name" value="Haloacid_Dehalogenase"/>
    <property type="match status" value="1"/>
</dbReference>
<name>A0A1I1X829_9FIRM</name>
<dbReference type="EMBL" id="FONL01000001">
    <property type="protein sequence ID" value="SFE01490.1"/>
    <property type="molecule type" value="Genomic_DNA"/>
</dbReference>
<evidence type="ECO:0000256" key="11">
    <source>
        <dbReference type="SAM" id="Phobius"/>
    </source>
</evidence>
<dbReference type="GO" id="GO:0005524">
    <property type="term" value="F:ATP binding"/>
    <property type="evidence" value="ECO:0007669"/>
    <property type="project" value="InterPro"/>
</dbReference>
<dbReference type="SUPFAM" id="SSF56784">
    <property type="entry name" value="HAD-like"/>
    <property type="match status" value="1"/>
</dbReference>
<dbReference type="Pfam" id="PF00702">
    <property type="entry name" value="Hydrolase"/>
    <property type="match status" value="1"/>
</dbReference>
<dbReference type="PANTHER" id="PTHR43520:SF8">
    <property type="entry name" value="P-TYPE CU(+) TRANSPORTER"/>
    <property type="match status" value="1"/>
</dbReference>
<evidence type="ECO:0000256" key="1">
    <source>
        <dbReference type="ARBA" id="ARBA00004370"/>
    </source>
</evidence>
<feature type="region of interest" description="Disordered" evidence="10">
    <location>
        <begin position="1"/>
        <end position="56"/>
    </location>
</feature>
<dbReference type="SUPFAM" id="SSF81665">
    <property type="entry name" value="Calcium ATPase, transmembrane domain M"/>
    <property type="match status" value="1"/>
</dbReference>
<evidence type="ECO:0000256" key="3">
    <source>
        <dbReference type="ARBA" id="ARBA00022692"/>
    </source>
</evidence>
<evidence type="ECO:0000256" key="10">
    <source>
        <dbReference type="SAM" id="MobiDB-lite"/>
    </source>
</evidence>
<keyword evidence="6 11" id="KW-1133">Transmembrane helix</keyword>